<dbReference type="Pfam" id="PF01858">
    <property type="entry name" value="RB_A"/>
    <property type="match status" value="1"/>
</dbReference>
<dbReference type="PANTHER" id="PTHR13742:SF36">
    <property type="entry name" value="RETINOBLASTOMA-ASSOCIATED PROTEIN"/>
    <property type="match status" value="1"/>
</dbReference>
<proteinExistence type="predicted"/>
<dbReference type="AlphaFoldDB" id="A0A401Q5X0"/>
<dbReference type="Proteomes" id="UP000288216">
    <property type="component" value="Unassembled WGS sequence"/>
</dbReference>
<gene>
    <name evidence="2" type="ORF">scyTo_0022926</name>
</gene>
<dbReference type="GO" id="GO:0035189">
    <property type="term" value="C:Rb-E2F complex"/>
    <property type="evidence" value="ECO:0007669"/>
    <property type="project" value="TreeGrafter"/>
</dbReference>
<name>A0A401Q5X0_SCYTO</name>
<dbReference type="GO" id="GO:2000134">
    <property type="term" value="P:negative regulation of G1/S transition of mitotic cell cycle"/>
    <property type="evidence" value="ECO:0007669"/>
    <property type="project" value="TreeGrafter"/>
</dbReference>
<keyword evidence="3" id="KW-1185">Reference proteome</keyword>
<evidence type="ECO:0000313" key="2">
    <source>
        <dbReference type="EMBL" id="GCB80761.1"/>
    </source>
</evidence>
<dbReference type="GO" id="GO:0048667">
    <property type="term" value="P:cell morphogenesis involved in neuron differentiation"/>
    <property type="evidence" value="ECO:0007669"/>
    <property type="project" value="TreeGrafter"/>
</dbReference>
<dbReference type="STRING" id="75743.A0A401Q5X0"/>
<dbReference type="InterPro" id="IPR036915">
    <property type="entry name" value="Cyclin-like_sf"/>
</dbReference>
<dbReference type="EMBL" id="BFAA01024884">
    <property type="protein sequence ID" value="GCB80761.1"/>
    <property type="molecule type" value="Genomic_DNA"/>
</dbReference>
<protein>
    <recommendedName>
        <fullName evidence="1">Retinoblastoma-associated protein A-box domain-containing protein</fullName>
    </recommendedName>
</protein>
<accession>A0A401Q5X0</accession>
<dbReference type="GO" id="GO:0031175">
    <property type="term" value="P:neuron projection development"/>
    <property type="evidence" value="ECO:0007669"/>
    <property type="project" value="TreeGrafter"/>
</dbReference>
<dbReference type="InterPro" id="IPR002720">
    <property type="entry name" value="RB_A"/>
</dbReference>
<comment type="caution">
    <text evidence="2">The sequence shown here is derived from an EMBL/GenBank/DDBJ whole genome shotgun (WGS) entry which is preliminary data.</text>
</comment>
<dbReference type="PANTHER" id="PTHR13742">
    <property type="entry name" value="RETINOBLASTOMA-ASSOCIATED PROTEIN RB -RELATED"/>
    <property type="match status" value="1"/>
</dbReference>
<dbReference type="Gene3D" id="1.10.472.10">
    <property type="entry name" value="Cyclin-like"/>
    <property type="match status" value="1"/>
</dbReference>
<dbReference type="GO" id="GO:0006357">
    <property type="term" value="P:regulation of transcription by RNA polymerase II"/>
    <property type="evidence" value="ECO:0007669"/>
    <property type="project" value="InterPro"/>
</dbReference>
<evidence type="ECO:0000313" key="3">
    <source>
        <dbReference type="Proteomes" id="UP000288216"/>
    </source>
</evidence>
<sequence>EEERLSVHNFSKLLNDATFHGSLLACAVEVVMTTYGTTCKYMKWVLKY</sequence>
<organism evidence="2 3">
    <name type="scientific">Scyliorhinus torazame</name>
    <name type="common">Cloudy catshark</name>
    <name type="synonym">Catulus torazame</name>
    <dbReference type="NCBI Taxonomy" id="75743"/>
    <lineage>
        <taxon>Eukaryota</taxon>
        <taxon>Metazoa</taxon>
        <taxon>Chordata</taxon>
        <taxon>Craniata</taxon>
        <taxon>Vertebrata</taxon>
        <taxon>Chondrichthyes</taxon>
        <taxon>Elasmobranchii</taxon>
        <taxon>Galeomorphii</taxon>
        <taxon>Galeoidea</taxon>
        <taxon>Carcharhiniformes</taxon>
        <taxon>Scyliorhinidae</taxon>
        <taxon>Scyliorhinus</taxon>
    </lineage>
</organism>
<reference evidence="2 3" key="1">
    <citation type="journal article" date="2018" name="Nat. Ecol. Evol.">
        <title>Shark genomes provide insights into elasmobranch evolution and the origin of vertebrates.</title>
        <authorList>
            <person name="Hara Y"/>
            <person name="Yamaguchi K"/>
            <person name="Onimaru K"/>
            <person name="Kadota M"/>
            <person name="Koyanagi M"/>
            <person name="Keeley SD"/>
            <person name="Tatsumi K"/>
            <person name="Tanaka K"/>
            <person name="Motone F"/>
            <person name="Kageyama Y"/>
            <person name="Nozu R"/>
            <person name="Adachi N"/>
            <person name="Nishimura O"/>
            <person name="Nakagawa R"/>
            <person name="Tanegashima C"/>
            <person name="Kiyatake I"/>
            <person name="Matsumoto R"/>
            <person name="Murakumo K"/>
            <person name="Nishida K"/>
            <person name="Terakita A"/>
            <person name="Kuratani S"/>
            <person name="Sato K"/>
            <person name="Hyodo S Kuraku.S."/>
        </authorList>
    </citation>
    <scope>NUCLEOTIDE SEQUENCE [LARGE SCALE GENOMIC DNA]</scope>
</reference>
<evidence type="ECO:0000259" key="1">
    <source>
        <dbReference type="Pfam" id="PF01858"/>
    </source>
</evidence>
<feature type="non-terminal residue" evidence="2">
    <location>
        <position position="1"/>
    </location>
</feature>
<dbReference type="GO" id="GO:0000977">
    <property type="term" value="F:RNA polymerase II transcription regulatory region sequence-specific DNA binding"/>
    <property type="evidence" value="ECO:0007669"/>
    <property type="project" value="TreeGrafter"/>
</dbReference>
<dbReference type="GO" id="GO:0000785">
    <property type="term" value="C:chromatin"/>
    <property type="evidence" value="ECO:0007669"/>
    <property type="project" value="TreeGrafter"/>
</dbReference>
<dbReference type="SUPFAM" id="SSF47954">
    <property type="entry name" value="Cyclin-like"/>
    <property type="match status" value="1"/>
</dbReference>
<dbReference type="InterPro" id="IPR028309">
    <property type="entry name" value="RB_fam"/>
</dbReference>
<feature type="domain" description="Retinoblastoma-associated protein A-box" evidence="1">
    <location>
        <begin position="1"/>
        <end position="47"/>
    </location>
</feature>